<protein>
    <submittedName>
        <fullName evidence="2">Uncharacterized protein</fullName>
    </submittedName>
</protein>
<dbReference type="Proteomes" id="UP000009138">
    <property type="component" value="Unassembled WGS sequence"/>
</dbReference>
<evidence type="ECO:0000313" key="3">
    <source>
        <dbReference type="Proteomes" id="UP000009138"/>
    </source>
</evidence>
<reference evidence="2 3" key="1">
    <citation type="journal article" date="2009" name="PLoS Genet.">
        <title>Genomic analysis of the basal lineage fungus Rhizopus oryzae reveals a whole-genome duplication.</title>
        <authorList>
            <person name="Ma L.-J."/>
            <person name="Ibrahim A.S."/>
            <person name="Skory C."/>
            <person name="Grabherr M.G."/>
            <person name="Burger G."/>
            <person name="Butler M."/>
            <person name="Elias M."/>
            <person name="Idnurm A."/>
            <person name="Lang B.F."/>
            <person name="Sone T."/>
            <person name="Abe A."/>
            <person name="Calvo S.E."/>
            <person name="Corrochano L.M."/>
            <person name="Engels R."/>
            <person name="Fu J."/>
            <person name="Hansberg W."/>
            <person name="Kim J.-M."/>
            <person name="Kodira C.D."/>
            <person name="Koehrsen M.J."/>
            <person name="Liu B."/>
            <person name="Miranda-Saavedra D."/>
            <person name="O'Leary S."/>
            <person name="Ortiz-Castellanos L."/>
            <person name="Poulter R."/>
            <person name="Rodriguez-Romero J."/>
            <person name="Ruiz-Herrera J."/>
            <person name="Shen Y.-Q."/>
            <person name="Zeng Q."/>
            <person name="Galagan J."/>
            <person name="Birren B.W."/>
            <person name="Cuomo C.A."/>
            <person name="Wickes B.L."/>
        </authorList>
    </citation>
    <scope>NUCLEOTIDE SEQUENCE [LARGE SCALE GENOMIC DNA]</scope>
    <source>
        <strain evidence="3">RA 99-880 / ATCC MYA-4621 / FGSC 9543 / NRRL 43880</strain>
    </source>
</reference>
<proteinExistence type="predicted"/>
<evidence type="ECO:0000313" key="2">
    <source>
        <dbReference type="EMBL" id="EIE78294.1"/>
    </source>
</evidence>
<evidence type="ECO:0000256" key="1">
    <source>
        <dbReference type="SAM" id="MobiDB-lite"/>
    </source>
</evidence>
<dbReference type="EMBL" id="CH476733">
    <property type="protein sequence ID" value="EIE78294.1"/>
    <property type="molecule type" value="Genomic_DNA"/>
</dbReference>
<keyword evidence="3" id="KW-1185">Reference proteome</keyword>
<dbReference type="eggNOG" id="ENOG502TAA2">
    <property type="taxonomic scope" value="Eukaryota"/>
</dbReference>
<accession>I1BQ14</accession>
<gene>
    <name evidence="2" type="ORF">RO3G_02998</name>
</gene>
<dbReference type="RefSeq" id="XP_067513690.1">
    <property type="nucleotide sequence ID" value="XM_067657589.1"/>
</dbReference>
<dbReference type="OrthoDB" id="2271149at2759"/>
<dbReference type="GeneID" id="93609970"/>
<dbReference type="InParanoid" id="I1BQ14"/>
<dbReference type="AlphaFoldDB" id="I1BQ14"/>
<feature type="compositionally biased region" description="Polar residues" evidence="1">
    <location>
        <begin position="253"/>
        <end position="279"/>
    </location>
</feature>
<sequence>MYEVPLDDFDRKLHRQIRMRLADSCAILFYKNKRITKKKAWESILNSTSVPANIIDEVRSSSGADSASKISSSSNRSSTSSLSYQIKLSVEDRLVLEANHSKINKKWLLKSGACVEDAIYKKAIDFSYEHPMHSYILNTNDAAWKIASEPDEVEEIMEASSENGFNNPLPNEMLDTLSKLNKKKTFDEMYQAFKNVEADRYDQRALYWLKETVLNYIDLFHDENKITMNTEQDLLEEVYGFIRRSRTLCSTRTETASGSMASSEAKNGSRTLGTNQALTRQAAGDHADLV</sequence>
<name>I1BQ14_RHIO9</name>
<dbReference type="VEuPathDB" id="FungiDB:RO3G_02998"/>
<feature type="region of interest" description="Disordered" evidence="1">
    <location>
        <begin position="253"/>
        <end position="290"/>
    </location>
</feature>
<organism evidence="2 3">
    <name type="scientific">Rhizopus delemar (strain RA 99-880 / ATCC MYA-4621 / FGSC 9543 / NRRL 43880)</name>
    <name type="common">Mucormycosis agent</name>
    <name type="synonym">Rhizopus arrhizus var. delemar</name>
    <dbReference type="NCBI Taxonomy" id="246409"/>
    <lineage>
        <taxon>Eukaryota</taxon>
        <taxon>Fungi</taxon>
        <taxon>Fungi incertae sedis</taxon>
        <taxon>Mucoromycota</taxon>
        <taxon>Mucoromycotina</taxon>
        <taxon>Mucoromycetes</taxon>
        <taxon>Mucorales</taxon>
        <taxon>Mucorineae</taxon>
        <taxon>Rhizopodaceae</taxon>
        <taxon>Rhizopus</taxon>
    </lineage>
</organism>